<accession>A0A1I2JHA6</accession>
<dbReference type="GO" id="GO:0006508">
    <property type="term" value="P:proteolysis"/>
    <property type="evidence" value="ECO:0007669"/>
    <property type="project" value="UniProtKB-KW"/>
</dbReference>
<evidence type="ECO:0000256" key="1">
    <source>
        <dbReference type="ARBA" id="ARBA00022670"/>
    </source>
</evidence>
<dbReference type="PROSITE" id="PS51892">
    <property type="entry name" value="SUBTILASE"/>
    <property type="match status" value="1"/>
</dbReference>
<evidence type="ECO:0000313" key="7">
    <source>
        <dbReference type="EMBL" id="SFF53380.1"/>
    </source>
</evidence>
<comment type="similarity">
    <text evidence="4">Belongs to the peptidase S8 family.</text>
</comment>
<dbReference type="InterPro" id="IPR015500">
    <property type="entry name" value="Peptidase_S8_subtilisin-rel"/>
</dbReference>
<gene>
    <name evidence="7" type="ORF">SAMN04488120_10782</name>
</gene>
<dbReference type="InterPro" id="IPR000601">
    <property type="entry name" value="PKD_dom"/>
</dbReference>
<sequence>MTSRNRGGAYWRRGMGWVAMATLGVLAGAAGLSAQAGVGVRTAVVGTKAWNSPAQGGNGDYVFIDAPAAQTHVSGITTVSGRAGRSDGDPNGGTAAGYDRKPQVVIAMIDTGANPYHVDFRDPERLVSPATYLTGFPSTAKAAPLCFIDDLGGGRYRYRDDCSGSWQANVVADGAVVNAIAEGDLVWYPGTRIMTKSFAHTDTNSPVGFDQGGGDSGTSHGSWVSSAAVGNTFGTCPDCLLIALEADTVDAIEAAYQWAAQQPWIDVITSSISIGILGVGVNTGLFPAQHDGAVAASRNGKLFLSAAGNGAANFGLVPTSTFLLDSGSPAVIPVGASFDDGLATHWSDFPAEIMANGSSRRVADTASMSGEITVSGTSFSSPAAAGVLAHSLLEARRACNDTEEGASVAAGDALTLLRNRGCTVTAGPFADGILTRDELHEAFVKNAVPPYAQLSPVPGPVGWVKNAYGYVDLGNGLRNGGATIQPFVTASILGTRPVPVRSLEQFWYDGVVREAQSAIWGPRPTVDGDGDGFPRDDGACMPVCAPAELQRYAGGLLGLDETSSFQSLLDLLGVNAATFMAAGTSDFNRFAERGERVAGVAGEVGAIRLSNDATHLTVRLALSGMLDGLVPTVRSNPISYEVTFTTAHNGTQNYRLAYEFEAADVLALLEGRIPTPLTDKFQIFVDSAPNAQGLSSICPIDTDLSASTFDVDTNEAVWVIPLSAFNHDNRPTDCAAFTRGGRALAGGDIVRDIQASAVLTVGIINFGDGLGFFGTSEADDYMLTSSGPGDADGDGVPDASDRCPATPPGTPVDAEGCPLGSGSSVSLRVNGVDAGQAGVIDGHWSRDIDFSQFTPVNGEYVVEARFGTATDTVVLRDASAPGALRVTLTASYSKAANADGTYTVSESDPLEVTLSAVASGGPGSGYRYTFYFGDNSYAGPQAEATATHLYRYGNVDGYRVKVVVTDADATQSAVSEEIVIRTVSPVVVNGGTVMDLVVTPTSGTAPLTVTVDANGPDASHDVATASTVYRFDFGDGTVVENTTGRTSHVYTRPEQSVYTITATMTDLDASGNELGTSTATAMVAVNSGNTLTALLAVRPTLVRIGDPVTFDGCASFAPDGETIVRYVFDPDGAGPLPAVDRGGECTFEYAYTAAGTYTPTLTVTDSAGATAKAAARGVEVRPGVESGSRRKGGGALGLMAAMTLLLFAAARRRHAGGQGPF</sequence>
<dbReference type="PROSITE" id="PS00138">
    <property type="entry name" value="SUBTILASE_SER"/>
    <property type="match status" value="1"/>
</dbReference>
<dbReference type="PRINTS" id="PR00723">
    <property type="entry name" value="SUBTILISIN"/>
</dbReference>
<dbReference type="InterPro" id="IPR000209">
    <property type="entry name" value="Peptidase_S8/S53_dom"/>
</dbReference>
<dbReference type="AlphaFoldDB" id="A0A1I2JHA6"/>
<dbReference type="InterPro" id="IPR023828">
    <property type="entry name" value="Peptidase_S8_Ser-AS"/>
</dbReference>
<dbReference type="InterPro" id="IPR028974">
    <property type="entry name" value="TSP_type-3_rpt"/>
</dbReference>
<feature type="active site" description="Charge relay system" evidence="4">
    <location>
        <position position="220"/>
    </location>
</feature>
<feature type="active site" description="Charge relay system" evidence="4">
    <location>
        <position position="110"/>
    </location>
</feature>
<dbReference type="Pfam" id="PF00082">
    <property type="entry name" value="Peptidase_S8"/>
    <property type="match status" value="1"/>
</dbReference>
<feature type="region of interest" description="Disordered" evidence="5">
    <location>
        <begin position="784"/>
        <end position="816"/>
    </location>
</feature>
<evidence type="ECO:0000256" key="3">
    <source>
        <dbReference type="ARBA" id="ARBA00022825"/>
    </source>
</evidence>
<evidence type="ECO:0000256" key="5">
    <source>
        <dbReference type="SAM" id="MobiDB-lite"/>
    </source>
</evidence>
<evidence type="ECO:0000256" key="4">
    <source>
        <dbReference type="PROSITE-ProRule" id="PRU01240"/>
    </source>
</evidence>
<dbReference type="SUPFAM" id="SSF103647">
    <property type="entry name" value="TSP type-3 repeat"/>
    <property type="match status" value="1"/>
</dbReference>
<proteinExistence type="inferred from homology"/>
<dbReference type="STRING" id="1076937.SAMN04488120_10782"/>
<dbReference type="GO" id="GO:0004252">
    <property type="term" value="F:serine-type endopeptidase activity"/>
    <property type="evidence" value="ECO:0007669"/>
    <property type="project" value="UniProtKB-UniRule"/>
</dbReference>
<dbReference type="GO" id="GO:0005509">
    <property type="term" value="F:calcium ion binding"/>
    <property type="evidence" value="ECO:0007669"/>
    <property type="project" value="InterPro"/>
</dbReference>
<dbReference type="SUPFAM" id="SSF49299">
    <property type="entry name" value="PKD domain"/>
    <property type="match status" value="3"/>
</dbReference>
<dbReference type="InterPro" id="IPR013783">
    <property type="entry name" value="Ig-like_fold"/>
</dbReference>
<dbReference type="Proteomes" id="UP000199771">
    <property type="component" value="Unassembled WGS sequence"/>
</dbReference>
<dbReference type="Pfam" id="PF18911">
    <property type="entry name" value="PKD_4"/>
    <property type="match status" value="1"/>
</dbReference>
<dbReference type="InterPro" id="IPR035986">
    <property type="entry name" value="PKD_dom_sf"/>
</dbReference>
<dbReference type="CDD" id="cd00306">
    <property type="entry name" value="Peptidases_S8_S53"/>
    <property type="match status" value="1"/>
</dbReference>
<evidence type="ECO:0000256" key="2">
    <source>
        <dbReference type="ARBA" id="ARBA00022801"/>
    </source>
</evidence>
<evidence type="ECO:0000313" key="8">
    <source>
        <dbReference type="Proteomes" id="UP000199771"/>
    </source>
</evidence>
<dbReference type="Gene3D" id="2.60.40.10">
    <property type="entry name" value="Immunoglobulins"/>
    <property type="match status" value="3"/>
</dbReference>
<dbReference type="SUPFAM" id="SSF52743">
    <property type="entry name" value="Subtilisin-like"/>
    <property type="match status" value="1"/>
</dbReference>
<feature type="domain" description="PKD" evidence="6">
    <location>
        <begin position="992"/>
        <end position="1063"/>
    </location>
</feature>
<protein>
    <submittedName>
        <fullName evidence="7">PKD repeat-containing protein</fullName>
    </submittedName>
</protein>
<dbReference type="InterPro" id="IPR022409">
    <property type="entry name" value="PKD/Chitinase_dom"/>
</dbReference>
<dbReference type="EMBL" id="FOOC01000007">
    <property type="protein sequence ID" value="SFF53380.1"/>
    <property type="molecule type" value="Genomic_DNA"/>
</dbReference>
<dbReference type="CDD" id="cd00146">
    <property type="entry name" value="PKD"/>
    <property type="match status" value="2"/>
</dbReference>
<feature type="compositionally biased region" description="Low complexity" evidence="5">
    <location>
        <begin position="785"/>
        <end position="798"/>
    </location>
</feature>
<keyword evidence="3 4" id="KW-0720">Serine protease</keyword>
<keyword evidence="1 4" id="KW-0645">Protease</keyword>
<dbReference type="SMART" id="SM00089">
    <property type="entry name" value="PKD"/>
    <property type="match status" value="3"/>
</dbReference>
<organism evidence="7 8">
    <name type="scientific">Fontimonas thermophila</name>
    <dbReference type="NCBI Taxonomy" id="1076937"/>
    <lineage>
        <taxon>Bacteria</taxon>
        <taxon>Pseudomonadati</taxon>
        <taxon>Pseudomonadota</taxon>
        <taxon>Gammaproteobacteria</taxon>
        <taxon>Nevskiales</taxon>
        <taxon>Nevskiaceae</taxon>
        <taxon>Fontimonas</taxon>
    </lineage>
</organism>
<dbReference type="InterPro" id="IPR036852">
    <property type="entry name" value="Peptidase_S8/S53_dom_sf"/>
</dbReference>
<keyword evidence="2 4" id="KW-0378">Hydrolase</keyword>
<dbReference type="Gene3D" id="3.40.50.200">
    <property type="entry name" value="Peptidase S8/S53 domain"/>
    <property type="match status" value="1"/>
</dbReference>
<feature type="active site" description="Charge relay system" evidence="4">
    <location>
        <position position="378"/>
    </location>
</feature>
<dbReference type="PROSITE" id="PS50093">
    <property type="entry name" value="PKD"/>
    <property type="match status" value="1"/>
</dbReference>
<reference evidence="7 8" key="1">
    <citation type="submission" date="2016-10" db="EMBL/GenBank/DDBJ databases">
        <authorList>
            <person name="de Groot N.N."/>
        </authorList>
    </citation>
    <scope>NUCLEOTIDE SEQUENCE [LARGE SCALE GENOMIC DNA]</scope>
    <source>
        <strain evidence="7 8">DSM 23609</strain>
    </source>
</reference>
<keyword evidence="8" id="KW-1185">Reference proteome</keyword>
<name>A0A1I2JHA6_9GAMM</name>
<evidence type="ECO:0000259" key="6">
    <source>
        <dbReference type="PROSITE" id="PS50093"/>
    </source>
</evidence>